<keyword evidence="2" id="KW-0812">Transmembrane</keyword>
<keyword evidence="2" id="KW-0472">Membrane</keyword>
<evidence type="ECO:0000256" key="1">
    <source>
        <dbReference type="SAM" id="MobiDB-lite"/>
    </source>
</evidence>
<proteinExistence type="predicted"/>
<dbReference type="Pfam" id="PF23357">
    <property type="entry name" value="DUF7088"/>
    <property type="match status" value="1"/>
</dbReference>
<evidence type="ECO:0000313" key="5">
    <source>
        <dbReference type="EMBL" id="RUL66397.1"/>
    </source>
</evidence>
<dbReference type="InterPro" id="IPR019196">
    <property type="entry name" value="ABC_transp_unknown"/>
</dbReference>
<feature type="transmembrane region" description="Helical" evidence="2">
    <location>
        <begin position="612"/>
        <end position="631"/>
    </location>
</feature>
<evidence type="ECO:0000259" key="4">
    <source>
        <dbReference type="Pfam" id="PF23357"/>
    </source>
</evidence>
<evidence type="ECO:0000313" key="6">
    <source>
        <dbReference type="Proteomes" id="UP000267077"/>
    </source>
</evidence>
<evidence type="ECO:0000256" key="2">
    <source>
        <dbReference type="SAM" id="Phobius"/>
    </source>
</evidence>
<feature type="region of interest" description="Disordered" evidence="1">
    <location>
        <begin position="144"/>
        <end position="166"/>
    </location>
</feature>
<keyword evidence="6" id="KW-1185">Reference proteome</keyword>
<comment type="caution">
    <text evidence="5">The sequence shown here is derived from an EMBL/GenBank/DDBJ whole genome shotgun (WGS) entry which is preliminary data.</text>
</comment>
<name>A0A432LWU1_9GAMM</name>
<feature type="domain" description="DUF7088" evidence="4">
    <location>
        <begin position="44"/>
        <end position="143"/>
    </location>
</feature>
<keyword evidence="2" id="KW-1133">Transmembrane helix</keyword>
<dbReference type="InterPro" id="IPR055396">
    <property type="entry name" value="DUF7088"/>
</dbReference>
<dbReference type="Proteomes" id="UP000267077">
    <property type="component" value="Unassembled WGS sequence"/>
</dbReference>
<feature type="compositionally biased region" description="Low complexity" evidence="1">
    <location>
        <begin position="144"/>
        <end position="160"/>
    </location>
</feature>
<reference evidence="5 6" key="1">
    <citation type="submission" date="2018-12" db="EMBL/GenBank/DDBJ databases">
        <title>Dyella dinghuensis sp. nov. DHOA06 and Dyella choica sp. nov. 4M-K27, isolated from forest soil.</title>
        <authorList>
            <person name="Qiu L.-H."/>
            <person name="Gao Z.-H."/>
        </authorList>
    </citation>
    <scope>NUCLEOTIDE SEQUENCE [LARGE SCALE GENOMIC DNA]</scope>
    <source>
        <strain evidence="5 6">DHOA06</strain>
    </source>
</reference>
<sequence>MARLLLRRRTILLSAVVLLIVAYCTATLVTSRWLTMGRFDLTTDGLYTLSPGTKQVIDGAERPLWLTLYFSQHATKDLPLVRSYEQRVAEMLQEIVAQSRGRIRLQIVDPVPYSDDEARAESAGLTPANGGSNGERIFFGLVGSTRQPTSDDTPDSTPDTAADRTGKDVDRTLSIPFLDPNRETFLEYDVAKLLYQLDQAEKPHVGVISALPVMGDPLNGVQPWTVMRQLQQLFDVDVLDADKIKHIDSDIKVLLLIHPKHLSNDVQYAIDQYVLGGGHLVVFVDPFAESDPTPLVDETSGAQGDRSSNLPRLFADWGVQFDPSQIVLDRSRALQIELNGTNLAHPAMLGLGAQEINRDDPVTASLQRVNVSTAGHFDLLPNATTRLVPLLQSSADAELAPLQRVIDAGSNPTSLLQGYQPQNQNYVIAARLHGPFASAFPELAKRAGHLAASPGNAEVILIADTDMLTDRLWVETQTLQGFVDQPVLSAFANNGDFISNLVDNLTGSSALLSIRGRSTSQRPFTRVLALRRAADSKFLQKEQELEGELADTKQRLDELQPSKGAHDAATNAEQKHEVEQFLQRELEISKELRDVQHQLNAEIDALGTRIKVINITLLPALIILFGIAYGWRRTQRNRRQRP</sequence>
<evidence type="ECO:0000259" key="3">
    <source>
        <dbReference type="Pfam" id="PF09822"/>
    </source>
</evidence>
<accession>A0A432LWU1</accession>
<organism evidence="5 6">
    <name type="scientific">Dyella dinghuensis</name>
    <dbReference type="NCBI Taxonomy" id="1920169"/>
    <lineage>
        <taxon>Bacteria</taxon>
        <taxon>Pseudomonadati</taxon>
        <taxon>Pseudomonadota</taxon>
        <taxon>Gammaproteobacteria</taxon>
        <taxon>Lysobacterales</taxon>
        <taxon>Rhodanobacteraceae</taxon>
        <taxon>Dyella</taxon>
    </lineage>
</organism>
<dbReference type="AlphaFoldDB" id="A0A432LWU1"/>
<gene>
    <name evidence="5" type="ORF">EKH79_06920</name>
</gene>
<protein>
    <submittedName>
        <fullName evidence="5">ABC transporter</fullName>
    </submittedName>
</protein>
<dbReference type="EMBL" id="RYZR01000003">
    <property type="protein sequence ID" value="RUL66397.1"/>
    <property type="molecule type" value="Genomic_DNA"/>
</dbReference>
<dbReference type="Pfam" id="PF09822">
    <property type="entry name" value="ABC_transp_aux"/>
    <property type="match status" value="1"/>
</dbReference>
<dbReference type="OrthoDB" id="9777219at2"/>
<feature type="domain" description="ABC-type uncharacterised transport system" evidence="3">
    <location>
        <begin position="202"/>
        <end position="500"/>
    </location>
</feature>
<dbReference type="RefSeq" id="WP_126673023.1">
    <property type="nucleotide sequence ID" value="NZ_RYZR01000003.1"/>
</dbReference>